<dbReference type="AlphaFoldDB" id="A0A165MQM3"/>
<name>A0A165MQM3_9AGAM</name>
<keyword evidence="3" id="KW-1185">Reference proteome</keyword>
<sequence>MSLASTVYSTITNSDNWGAMYLKKASLDATVSSVTFVSHLNVDNAGDGDLPPTNHWSMFLEIGASTSVHVDAVPNDPGEPAMIVVETKSSDVTQDASHTVVATAAAGTTIANILSLILTLKRDKYVFAPVGEGCRFWLYTLAQDLAGAEIISQDDANMARNDLQYYWPSPVGTPARYRAFNKGTFLDSA</sequence>
<dbReference type="InParanoid" id="A0A165MQM3"/>
<evidence type="ECO:0000259" key="1">
    <source>
        <dbReference type="Pfam" id="PF24968"/>
    </source>
</evidence>
<reference evidence="2 3" key="1">
    <citation type="journal article" date="2016" name="Mol. Biol. Evol.">
        <title>Comparative Genomics of Early-Diverging Mushroom-Forming Fungi Provides Insights into the Origins of Lignocellulose Decay Capabilities.</title>
        <authorList>
            <person name="Nagy L.G."/>
            <person name="Riley R."/>
            <person name="Tritt A."/>
            <person name="Adam C."/>
            <person name="Daum C."/>
            <person name="Floudas D."/>
            <person name="Sun H."/>
            <person name="Yadav J.S."/>
            <person name="Pangilinan J."/>
            <person name="Larsson K.H."/>
            <person name="Matsuura K."/>
            <person name="Barry K."/>
            <person name="Labutti K."/>
            <person name="Kuo R."/>
            <person name="Ohm R.A."/>
            <person name="Bhattacharya S.S."/>
            <person name="Shirouzu T."/>
            <person name="Yoshinaga Y."/>
            <person name="Martin F.M."/>
            <person name="Grigoriev I.V."/>
            <person name="Hibbett D.S."/>
        </authorList>
    </citation>
    <scope>NUCLEOTIDE SEQUENCE [LARGE SCALE GENOMIC DNA]</scope>
    <source>
        <strain evidence="2 3">HHB14362 ss-1</strain>
    </source>
</reference>
<evidence type="ECO:0000313" key="2">
    <source>
        <dbReference type="EMBL" id="KZT18643.1"/>
    </source>
</evidence>
<organism evidence="2 3">
    <name type="scientific">Neolentinus lepideus HHB14362 ss-1</name>
    <dbReference type="NCBI Taxonomy" id="1314782"/>
    <lineage>
        <taxon>Eukaryota</taxon>
        <taxon>Fungi</taxon>
        <taxon>Dikarya</taxon>
        <taxon>Basidiomycota</taxon>
        <taxon>Agaricomycotina</taxon>
        <taxon>Agaricomycetes</taxon>
        <taxon>Gloeophyllales</taxon>
        <taxon>Gloeophyllaceae</taxon>
        <taxon>Neolentinus</taxon>
    </lineage>
</organism>
<dbReference type="Proteomes" id="UP000076761">
    <property type="component" value="Unassembled WGS sequence"/>
</dbReference>
<gene>
    <name evidence="2" type="ORF">NEOLEDRAFT_1143115</name>
</gene>
<dbReference type="STRING" id="1314782.A0A165MQM3"/>
<dbReference type="OrthoDB" id="3527137at2759"/>
<dbReference type="InterPro" id="IPR056672">
    <property type="entry name" value="DUF7770"/>
</dbReference>
<dbReference type="EMBL" id="KV425668">
    <property type="protein sequence ID" value="KZT18643.1"/>
    <property type="molecule type" value="Genomic_DNA"/>
</dbReference>
<evidence type="ECO:0000313" key="3">
    <source>
        <dbReference type="Proteomes" id="UP000076761"/>
    </source>
</evidence>
<protein>
    <recommendedName>
        <fullName evidence="1">DUF7770 domain-containing protein</fullName>
    </recommendedName>
</protein>
<feature type="domain" description="DUF7770" evidence="1">
    <location>
        <begin position="34"/>
        <end position="186"/>
    </location>
</feature>
<dbReference type="Pfam" id="PF24968">
    <property type="entry name" value="DUF7770"/>
    <property type="match status" value="1"/>
</dbReference>
<accession>A0A165MQM3</accession>
<proteinExistence type="predicted"/>